<accession>A0A9P6WDS4</accession>
<comment type="function">
    <text evidence="1">Forms a chaperone-bound H2A.Z-H2B complex that acts as a source for SWR1 complex-dependent H2A to H2A.Z histone replacement in chromatin.</text>
</comment>
<dbReference type="SMART" id="SM01082">
    <property type="entry name" value="CHZ"/>
    <property type="match status" value="1"/>
</dbReference>
<protein>
    <recommendedName>
        <fullName evidence="5">Histone H2A.Z-specific chaperone CHZ1</fullName>
    </recommendedName>
    <alternativeName>
        <fullName evidence="4">Histone H2A.Z-specific chaperone chz1</fullName>
    </alternativeName>
</protein>
<dbReference type="GO" id="GO:0005634">
    <property type="term" value="C:nucleus"/>
    <property type="evidence" value="ECO:0007669"/>
    <property type="project" value="UniProtKB-SubCell"/>
</dbReference>
<comment type="caution">
    <text evidence="10">The sequence shown here is derived from an EMBL/GenBank/DDBJ whole genome shotgun (WGS) entry which is preliminary data.</text>
</comment>
<dbReference type="EMBL" id="PUHR01000039">
    <property type="protein sequence ID" value="KAG0669553.1"/>
    <property type="molecule type" value="Genomic_DNA"/>
</dbReference>
<proteinExistence type="inferred from homology"/>
<sequence>MSDAEKTVDPSKKRRRRRNYDDYDNEVAQEEKTLKESKKTKLASGETIKGTDTTKNTSESQEKALNGDENGSDSDVDDEKLDRLMGNELDEEEDDLNEIDTSNIITGGRRTRGKIIDYKKAAKELDSEEKGADASKAADAKGLDDEDDEDDVEFKA</sequence>
<evidence type="ECO:0000256" key="5">
    <source>
        <dbReference type="ARBA" id="ARBA00019831"/>
    </source>
</evidence>
<feature type="region of interest" description="Disordered" evidence="8">
    <location>
        <begin position="1"/>
        <end position="101"/>
    </location>
</feature>
<feature type="compositionally biased region" description="Basic and acidic residues" evidence="8">
    <location>
        <begin position="1"/>
        <end position="11"/>
    </location>
</feature>
<evidence type="ECO:0000256" key="8">
    <source>
        <dbReference type="SAM" id="MobiDB-lite"/>
    </source>
</evidence>
<reference evidence="10 11" key="1">
    <citation type="submission" date="2020-11" db="EMBL/GenBank/DDBJ databases">
        <title>Kefir isolates.</title>
        <authorList>
            <person name="Marcisauskas S."/>
            <person name="Kim Y."/>
            <person name="Blasche S."/>
        </authorList>
    </citation>
    <scope>NUCLEOTIDE SEQUENCE [LARGE SCALE GENOMIC DNA]</scope>
    <source>
        <strain evidence="10 11">OG2</strain>
    </source>
</reference>
<keyword evidence="7" id="KW-0539">Nucleus</keyword>
<gene>
    <name evidence="10" type="primary">CHZ1</name>
    <name evidence="10" type="ORF">C6P45_003624</name>
</gene>
<feature type="compositionally biased region" description="Acidic residues" evidence="8">
    <location>
        <begin position="144"/>
        <end position="156"/>
    </location>
</feature>
<evidence type="ECO:0000313" key="10">
    <source>
        <dbReference type="EMBL" id="KAG0669553.1"/>
    </source>
</evidence>
<dbReference type="Proteomes" id="UP000750334">
    <property type="component" value="Unassembled WGS sequence"/>
</dbReference>
<comment type="similarity">
    <text evidence="3">Belongs to the CHZ1 family.</text>
</comment>
<dbReference type="AlphaFoldDB" id="A0A9P6WDS4"/>
<feature type="domain" description="Histone chaperone" evidence="9">
    <location>
        <begin position="90"/>
        <end position="127"/>
    </location>
</feature>
<evidence type="ECO:0000256" key="4">
    <source>
        <dbReference type="ARBA" id="ARBA00018732"/>
    </source>
</evidence>
<feature type="compositionally biased region" description="Basic and acidic residues" evidence="8">
    <location>
        <begin position="122"/>
        <end position="143"/>
    </location>
</feature>
<evidence type="ECO:0000259" key="9">
    <source>
        <dbReference type="SMART" id="SM01082"/>
    </source>
</evidence>
<evidence type="ECO:0000256" key="2">
    <source>
        <dbReference type="ARBA" id="ARBA00004123"/>
    </source>
</evidence>
<organism evidence="10 11">
    <name type="scientific">Maudiozyma exigua</name>
    <name type="common">Yeast</name>
    <name type="synonym">Kazachstania exigua</name>
    <dbReference type="NCBI Taxonomy" id="34358"/>
    <lineage>
        <taxon>Eukaryota</taxon>
        <taxon>Fungi</taxon>
        <taxon>Dikarya</taxon>
        <taxon>Ascomycota</taxon>
        <taxon>Saccharomycotina</taxon>
        <taxon>Saccharomycetes</taxon>
        <taxon>Saccharomycetales</taxon>
        <taxon>Saccharomycetaceae</taxon>
        <taxon>Maudiozyma</taxon>
    </lineage>
</organism>
<evidence type="ECO:0000256" key="7">
    <source>
        <dbReference type="ARBA" id="ARBA00023242"/>
    </source>
</evidence>
<dbReference type="OrthoDB" id="4070620at2759"/>
<feature type="compositionally biased region" description="Basic and acidic residues" evidence="8">
    <location>
        <begin position="29"/>
        <end position="39"/>
    </location>
</feature>
<keyword evidence="6" id="KW-0143">Chaperone</keyword>
<dbReference type="Pfam" id="PF09649">
    <property type="entry name" value="CHZ"/>
    <property type="match status" value="1"/>
</dbReference>
<feature type="compositionally biased region" description="Polar residues" evidence="8">
    <location>
        <begin position="50"/>
        <end position="59"/>
    </location>
</feature>
<keyword evidence="11" id="KW-1185">Reference proteome</keyword>
<name>A0A9P6WDS4_MAUEX</name>
<feature type="region of interest" description="Disordered" evidence="8">
    <location>
        <begin position="122"/>
        <end position="156"/>
    </location>
</feature>
<evidence type="ECO:0000256" key="6">
    <source>
        <dbReference type="ARBA" id="ARBA00023186"/>
    </source>
</evidence>
<dbReference type="InterPro" id="IPR019098">
    <property type="entry name" value="Histone_chaperone_domain_CHZ"/>
</dbReference>
<evidence type="ECO:0000313" key="11">
    <source>
        <dbReference type="Proteomes" id="UP000750334"/>
    </source>
</evidence>
<evidence type="ECO:0000256" key="1">
    <source>
        <dbReference type="ARBA" id="ARBA00002212"/>
    </source>
</evidence>
<comment type="subcellular location">
    <subcellularLocation>
        <location evidence="2">Nucleus</location>
    </subcellularLocation>
</comment>
<evidence type="ECO:0000256" key="3">
    <source>
        <dbReference type="ARBA" id="ARBA00008057"/>
    </source>
</evidence>
<feature type="compositionally biased region" description="Acidic residues" evidence="8">
    <location>
        <begin position="70"/>
        <end position="79"/>
    </location>
</feature>
<feature type="compositionally biased region" description="Acidic residues" evidence="8">
    <location>
        <begin position="88"/>
        <end position="98"/>
    </location>
</feature>